<proteinExistence type="inferred from homology"/>
<comment type="caution">
    <text evidence="11">The sequence shown here is derived from an EMBL/GenBank/DDBJ whole genome shotgun (WGS) entry which is preliminary data.</text>
</comment>
<accession>A0A852R540</accession>
<evidence type="ECO:0000256" key="1">
    <source>
        <dbReference type="ARBA" id="ARBA00004651"/>
    </source>
</evidence>
<comment type="similarity">
    <text evidence="7 10">Belongs to the fluoride channel Fluc/FEX (TC 1.A.43) family.</text>
</comment>
<evidence type="ECO:0000256" key="8">
    <source>
        <dbReference type="ARBA" id="ARBA00035585"/>
    </source>
</evidence>
<evidence type="ECO:0000256" key="4">
    <source>
        <dbReference type="ARBA" id="ARBA00022989"/>
    </source>
</evidence>
<organism evidence="11 12">
    <name type="scientific">Leucobacter aridicollis</name>
    <dbReference type="NCBI Taxonomy" id="283878"/>
    <lineage>
        <taxon>Bacteria</taxon>
        <taxon>Bacillati</taxon>
        <taxon>Actinomycetota</taxon>
        <taxon>Actinomycetes</taxon>
        <taxon>Micrococcales</taxon>
        <taxon>Microbacteriaceae</taxon>
        <taxon>Leucobacter</taxon>
    </lineage>
</organism>
<name>A0A852R540_9MICO</name>
<feature type="transmembrane region" description="Helical" evidence="10">
    <location>
        <begin position="6"/>
        <end position="25"/>
    </location>
</feature>
<evidence type="ECO:0000256" key="2">
    <source>
        <dbReference type="ARBA" id="ARBA00022475"/>
    </source>
</evidence>
<keyword evidence="10" id="KW-0813">Transport</keyword>
<dbReference type="GO" id="GO:0046872">
    <property type="term" value="F:metal ion binding"/>
    <property type="evidence" value="ECO:0007669"/>
    <property type="project" value="UniProtKB-KW"/>
</dbReference>
<dbReference type="EMBL" id="JACCBD010000001">
    <property type="protein sequence ID" value="NYD26635.1"/>
    <property type="molecule type" value="Genomic_DNA"/>
</dbReference>
<keyword evidence="10" id="KW-0479">Metal-binding</keyword>
<reference evidence="11 12" key="1">
    <citation type="submission" date="2020-07" db="EMBL/GenBank/DDBJ databases">
        <title>Sequencing the genomes of 1000 actinobacteria strains.</title>
        <authorList>
            <person name="Klenk H.-P."/>
        </authorList>
    </citation>
    <scope>NUCLEOTIDE SEQUENCE [LARGE SCALE GENOMIC DNA]</scope>
    <source>
        <strain evidence="11 12">DSM 17380</strain>
    </source>
</reference>
<feature type="transmembrane region" description="Helical" evidence="10">
    <location>
        <begin position="121"/>
        <end position="145"/>
    </location>
</feature>
<dbReference type="Proteomes" id="UP000586095">
    <property type="component" value="Unassembled WGS sequence"/>
</dbReference>
<dbReference type="GO" id="GO:0005886">
    <property type="term" value="C:plasma membrane"/>
    <property type="evidence" value="ECO:0007669"/>
    <property type="project" value="UniProtKB-SubCell"/>
</dbReference>
<dbReference type="GO" id="GO:0062054">
    <property type="term" value="F:fluoride channel activity"/>
    <property type="evidence" value="ECO:0007669"/>
    <property type="project" value="UniProtKB-UniRule"/>
</dbReference>
<dbReference type="GO" id="GO:0140114">
    <property type="term" value="P:cellular detoxification of fluoride"/>
    <property type="evidence" value="ECO:0007669"/>
    <property type="project" value="UniProtKB-UniRule"/>
</dbReference>
<evidence type="ECO:0000256" key="10">
    <source>
        <dbReference type="HAMAP-Rule" id="MF_00454"/>
    </source>
</evidence>
<feature type="binding site" evidence="10">
    <location>
        <position position="99"/>
    </location>
    <ligand>
        <name>Na(+)</name>
        <dbReference type="ChEBI" id="CHEBI:29101"/>
        <note>structural</note>
    </ligand>
</feature>
<evidence type="ECO:0000256" key="6">
    <source>
        <dbReference type="ARBA" id="ARBA00023303"/>
    </source>
</evidence>
<keyword evidence="3 10" id="KW-0812">Transmembrane</keyword>
<dbReference type="PANTHER" id="PTHR28259:SF1">
    <property type="entry name" value="FLUORIDE EXPORT PROTEIN 1-RELATED"/>
    <property type="match status" value="1"/>
</dbReference>
<evidence type="ECO:0000256" key="5">
    <source>
        <dbReference type="ARBA" id="ARBA00023136"/>
    </source>
</evidence>
<feature type="binding site" evidence="10">
    <location>
        <position position="96"/>
    </location>
    <ligand>
        <name>Na(+)</name>
        <dbReference type="ChEBI" id="CHEBI:29101"/>
        <note>structural</note>
    </ligand>
</feature>
<comment type="catalytic activity">
    <reaction evidence="8">
        <text>fluoride(in) = fluoride(out)</text>
        <dbReference type="Rhea" id="RHEA:76159"/>
        <dbReference type="ChEBI" id="CHEBI:17051"/>
    </reaction>
    <physiologicalReaction direction="left-to-right" evidence="8">
        <dbReference type="Rhea" id="RHEA:76160"/>
    </physiologicalReaction>
</comment>
<dbReference type="InterPro" id="IPR003691">
    <property type="entry name" value="FluC"/>
</dbReference>
<feature type="transmembrane region" description="Helical" evidence="10">
    <location>
        <begin position="45"/>
        <end position="67"/>
    </location>
</feature>
<evidence type="ECO:0000313" key="12">
    <source>
        <dbReference type="Proteomes" id="UP000586095"/>
    </source>
</evidence>
<comment type="function">
    <text evidence="9 10">Fluoride-specific ion channel. Important for reducing fluoride concentration in the cell, thus reducing its toxicity.</text>
</comment>
<evidence type="ECO:0000256" key="7">
    <source>
        <dbReference type="ARBA" id="ARBA00035120"/>
    </source>
</evidence>
<comment type="subcellular location">
    <subcellularLocation>
        <location evidence="1 10">Cell membrane</location>
        <topology evidence="1 10">Multi-pass membrane protein</topology>
    </subcellularLocation>
</comment>
<keyword evidence="12" id="KW-1185">Reference proteome</keyword>
<keyword evidence="10" id="KW-0406">Ion transport</keyword>
<comment type="activity regulation">
    <text evidence="10">Na(+) is not transported, but it plays an essential structural role and its presence is essential for fluoride channel function.</text>
</comment>
<dbReference type="PANTHER" id="PTHR28259">
    <property type="entry name" value="FLUORIDE EXPORT PROTEIN 1-RELATED"/>
    <property type="match status" value="1"/>
</dbReference>
<dbReference type="HAMAP" id="MF_00454">
    <property type="entry name" value="FluC"/>
    <property type="match status" value="1"/>
</dbReference>
<dbReference type="Pfam" id="PF02537">
    <property type="entry name" value="CRCB"/>
    <property type="match status" value="1"/>
</dbReference>
<keyword evidence="10" id="KW-0915">Sodium</keyword>
<gene>
    <name evidence="10" type="primary">fluC</name>
    <name evidence="10" type="synonym">crcB</name>
    <name evidence="11" type="ORF">BJ960_001438</name>
</gene>
<keyword evidence="2 10" id="KW-1003">Cell membrane</keyword>
<evidence type="ECO:0000256" key="9">
    <source>
        <dbReference type="ARBA" id="ARBA00049940"/>
    </source>
</evidence>
<keyword evidence="5 10" id="KW-0472">Membrane</keyword>
<protein>
    <recommendedName>
        <fullName evidence="10">Fluoride-specific ion channel FluC</fullName>
    </recommendedName>
</protein>
<evidence type="ECO:0000313" key="11">
    <source>
        <dbReference type="EMBL" id="NYD26635.1"/>
    </source>
</evidence>
<keyword evidence="6 10" id="KW-0407">Ion channel</keyword>
<dbReference type="RefSeq" id="WP_185986788.1">
    <property type="nucleotide sequence ID" value="NZ_JACCBD010000001.1"/>
</dbReference>
<feature type="transmembrane region" description="Helical" evidence="10">
    <location>
        <begin position="87"/>
        <end position="109"/>
    </location>
</feature>
<dbReference type="AlphaFoldDB" id="A0A852R540"/>
<sequence length="146" mass="14290">MIGALVVAAGGGVGAILRFLLDTWVTRSAGRRASRSGTGQPGQRFPWGITAVNLSGSLALGVLVGWLGRGLADSAAAHPGSPATLLWLTLGVGLLGGYTTMSTASLDTVRLAQSGRITAAAGNALGTLGAAALLAAAGILIGQAIS</sequence>
<evidence type="ECO:0000256" key="3">
    <source>
        <dbReference type="ARBA" id="ARBA00022692"/>
    </source>
</evidence>
<keyword evidence="4 10" id="KW-1133">Transmembrane helix</keyword>